<dbReference type="EMBL" id="BMLB01000001">
    <property type="protein sequence ID" value="GGK57660.1"/>
    <property type="molecule type" value="Genomic_DNA"/>
</dbReference>
<comment type="caution">
    <text evidence="2">The sequence shown here is derived from an EMBL/GenBank/DDBJ whole genome shotgun (WGS) entry which is preliminary data.</text>
</comment>
<reference evidence="3" key="1">
    <citation type="journal article" date="2019" name="Int. J. Syst. Evol. Microbiol.">
        <title>The Global Catalogue of Microorganisms (GCM) 10K type strain sequencing project: providing services to taxonomists for standard genome sequencing and annotation.</title>
        <authorList>
            <consortium name="The Broad Institute Genomics Platform"/>
            <consortium name="The Broad Institute Genome Sequencing Center for Infectious Disease"/>
            <person name="Wu L."/>
            <person name="Ma J."/>
        </authorList>
    </citation>
    <scope>NUCLEOTIDE SEQUENCE [LARGE SCALE GENOMIC DNA]</scope>
    <source>
        <strain evidence="3">CGMCC 1.5362</strain>
    </source>
</reference>
<evidence type="ECO:0000313" key="2">
    <source>
        <dbReference type="EMBL" id="GGK57660.1"/>
    </source>
</evidence>
<keyword evidence="3" id="KW-1185">Reference proteome</keyword>
<organism evidence="2 3">
    <name type="scientific">Ornithinimicrobium pekingense</name>
    <dbReference type="NCBI Taxonomy" id="384677"/>
    <lineage>
        <taxon>Bacteria</taxon>
        <taxon>Bacillati</taxon>
        <taxon>Actinomycetota</taxon>
        <taxon>Actinomycetes</taxon>
        <taxon>Micrococcales</taxon>
        <taxon>Ornithinimicrobiaceae</taxon>
        <taxon>Ornithinimicrobium</taxon>
    </lineage>
</organism>
<feature type="compositionally biased region" description="Basic residues" evidence="1">
    <location>
        <begin position="10"/>
        <end position="22"/>
    </location>
</feature>
<evidence type="ECO:0000313" key="3">
    <source>
        <dbReference type="Proteomes" id="UP000662111"/>
    </source>
</evidence>
<sequence length="267" mass="29237">MTTNLAGRSSRPHVFHRRHNTRPRAPMPPPHRVGATPRVERTGDLADRQPDLLLADLTSPWAYLAHLRAGDGEEGAGAPVWWAVNDTPRVPLAGSWAPGPARELRRRELEAVRDAALADEQLPDDVPVVIPHPRPVAAAYAEGVELGRGPAVRELLLRAYWEEGRDIGDPEVLRRLLPAVLVDDRAPCSGDPRREWGYVVSPAREPLSDGAYHLLRRWQRRWTDLGRPGPLTLLGRAGEQVGAAALEALSRKDLSGTVARPRPGGGS</sequence>
<gene>
    <name evidence="2" type="ORF">GCM10011509_02580</name>
</gene>
<feature type="region of interest" description="Disordered" evidence="1">
    <location>
        <begin position="1"/>
        <end position="38"/>
    </location>
</feature>
<protein>
    <submittedName>
        <fullName evidence="2">Uncharacterized protein</fullName>
    </submittedName>
</protein>
<name>A0ABQ2F6F0_9MICO</name>
<dbReference type="RefSeq" id="WP_022920973.1">
    <property type="nucleotide sequence ID" value="NZ_BMLB01000001.1"/>
</dbReference>
<evidence type="ECO:0000256" key="1">
    <source>
        <dbReference type="SAM" id="MobiDB-lite"/>
    </source>
</evidence>
<dbReference type="Gene3D" id="3.40.30.10">
    <property type="entry name" value="Glutaredoxin"/>
    <property type="match status" value="1"/>
</dbReference>
<accession>A0ABQ2F6F0</accession>
<proteinExistence type="predicted"/>
<dbReference type="Proteomes" id="UP000662111">
    <property type="component" value="Unassembled WGS sequence"/>
</dbReference>
<dbReference type="InterPro" id="IPR036249">
    <property type="entry name" value="Thioredoxin-like_sf"/>
</dbReference>
<dbReference type="SUPFAM" id="SSF52833">
    <property type="entry name" value="Thioredoxin-like"/>
    <property type="match status" value="1"/>
</dbReference>